<sequence>MPKVQKSVDFLQRLAELEDTVAALQRAGWERDELPFYPTSLRTFVYEDSTSFATLWETVLSPRTATLLLGLVFIGDQVSGVNTGGEWRVVFDDSTTVANGTVPNTFAYTLPALSLDLTPYRAASSLKVQIQVRRTSGTNTGGKFGGGGSIGGAPRYARLL</sequence>
<evidence type="ECO:0000313" key="1">
    <source>
        <dbReference type="EMBL" id="NEE11985.1"/>
    </source>
</evidence>
<name>A0A6G3X2I1_9ACTN</name>
<protein>
    <submittedName>
        <fullName evidence="1">Uncharacterized protein</fullName>
    </submittedName>
</protein>
<organism evidence="1">
    <name type="scientific">Streptomyces sp. SID7499</name>
    <dbReference type="NCBI Taxonomy" id="2706086"/>
    <lineage>
        <taxon>Bacteria</taxon>
        <taxon>Bacillati</taxon>
        <taxon>Actinomycetota</taxon>
        <taxon>Actinomycetes</taxon>
        <taxon>Kitasatosporales</taxon>
        <taxon>Streptomycetaceae</taxon>
        <taxon>Streptomyces</taxon>
    </lineage>
</organism>
<proteinExistence type="predicted"/>
<comment type="caution">
    <text evidence="1">The sequence shown here is derived from an EMBL/GenBank/DDBJ whole genome shotgun (WGS) entry which is preliminary data.</text>
</comment>
<reference evidence="1" key="1">
    <citation type="submission" date="2020-01" db="EMBL/GenBank/DDBJ databases">
        <title>Insect and environment-associated Actinomycetes.</title>
        <authorList>
            <person name="Currrie C."/>
            <person name="Chevrette M."/>
            <person name="Carlson C."/>
            <person name="Stubbendieck R."/>
            <person name="Wendt-Pienkowski E."/>
        </authorList>
    </citation>
    <scope>NUCLEOTIDE SEQUENCE</scope>
    <source>
        <strain evidence="1">SID7499</strain>
    </source>
</reference>
<gene>
    <name evidence="1" type="ORF">G3M58_36705</name>
</gene>
<dbReference type="EMBL" id="JAAGMN010003906">
    <property type="protein sequence ID" value="NEE11985.1"/>
    <property type="molecule type" value="Genomic_DNA"/>
</dbReference>
<accession>A0A6G3X2I1</accession>
<dbReference type="AlphaFoldDB" id="A0A6G3X2I1"/>